<sequence length="514" mass="60758">MKGWIMFNKIKTLKEQNLKITQIARILNSDVRTIKKYWNMSSEEFELLRTQYKQRIVGRKMDIYEQLILSWLKEFNDISGAQVFDWLKEREQDFSMAERTVRSYVEKLRKKYELPKLKVSRQFLAVPETDIGEQAQVDMGQINLLTEDKKTKKLHLFTMVLSFSRYKFAIWQDKPFTSNDIVQCHHKAFEFFGGVPKTIVYDQDKTMFVTENLGDIIKTDLFQKYINTMNFKVHLCRAFDPQSKGKIEAVVKFVKNNFAKHRVFTNIDDFNELCLDWLKRTGNAKEHSIIKKIPEEMFHLEKEHLQQVPPFLFAKEESNSNIVPYSLSKDNTVTYKSNRYQLPKETYSDKQKEVGVVCEDNQITFFNLKTKESINTYEISKDKGKLISNISRNTTPDPKVLELKSKILNRYSNKNLIIQYIENIEILKKRYIKSQLKRIDSLSTEYDKEIFLNAIKECISKDNFDLDFLAKLLNNTKKNTESEPSLQNIPDKLKNIVTETRELSEYEEKLVKLC</sequence>
<dbReference type="InterPro" id="IPR012337">
    <property type="entry name" value="RNaseH-like_sf"/>
</dbReference>
<protein>
    <submittedName>
        <fullName evidence="2">IS21 family transposase</fullName>
    </submittedName>
</protein>
<dbReference type="Pfam" id="PF00665">
    <property type="entry name" value="rve"/>
    <property type="match status" value="1"/>
</dbReference>
<dbReference type="InterPro" id="IPR001584">
    <property type="entry name" value="Integrase_cat-core"/>
</dbReference>
<dbReference type="SUPFAM" id="SSF53098">
    <property type="entry name" value="Ribonuclease H-like"/>
    <property type="match status" value="1"/>
</dbReference>
<dbReference type="PANTHER" id="PTHR35004:SF6">
    <property type="entry name" value="TRANSPOSASE"/>
    <property type="match status" value="1"/>
</dbReference>
<dbReference type="InterPro" id="IPR036397">
    <property type="entry name" value="RNaseH_sf"/>
</dbReference>
<dbReference type="PROSITE" id="PS50994">
    <property type="entry name" value="INTEGRASE"/>
    <property type="match status" value="1"/>
</dbReference>
<comment type="caution">
    <text evidence="2">The sequence shown here is derived from an EMBL/GenBank/DDBJ whole genome shotgun (WGS) entry which is preliminary data.</text>
</comment>
<evidence type="ECO:0000313" key="3">
    <source>
        <dbReference type="Proteomes" id="UP001279681"/>
    </source>
</evidence>
<name>A0ABU4WG05_9FUSO</name>
<gene>
    <name evidence="2" type="primary">istA</name>
    <name evidence="2" type="ORF">RFV38_13480</name>
</gene>
<proteinExistence type="predicted"/>
<accession>A0ABU4WG05</accession>
<dbReference type="Proteomes" id="UP001279681">
    <property type="component" value="Unassembled WGS sequence"/>
</dbReference>
<evidence type="ECO:0000313" key="2">
    <source>
        <dbReference type="EMBL" id="MDX8337491.1"/>
    </source>
</evidence>
<dbReference type="PANTHER" id="PTHR35004">
    <property type="entry name" value="TRANSPOSASE RV3428C-RELATED"/>
    <property type="match status" value="1"/>
</dbReference>
<keyword evidence="3" id="KW-1185">Reference proteome</keyword>
<reference evidence="3" key="1">
    <citation type="submission" date="2023-07" db="EMBL/GenBank/DDBJ databases">
        <authorList>
            <person name="Colorado M.A."/>
            <person name="Villamil L.M."/>
            <person name="Melo J.F."/>
            <person name="Rodriguez J.A."/>
            <person name="Ruiz R.Y."/>
        </authorList>
    </citation>
    <scope>NUCLEOTIDE SEQUENCE [LARGE SCALE GENOMIC DNA]</scope>
    <source>
        <strain evidence="3">C33</strain>
    </source>
</reference>
<organism evidence="2 3">
    <name type="scientific">Candidatus Cetobacterium colombiensis</name>
    <dbReference type="NCBI Taxonomy" id="3073100"/>
    <lineage>
        <taxon>Bacteria</taxon>
        <taxon>Fusobacteriati</taxon>
        <taxon>Fusobacteriota</taxon>
        <taxon>Fusobacteriia</taxon>
        <taxon>Fusobacteriales</taxon>
        <taxon>Fusobacteriaceae</taxon>
        <taxon>Cetobacterium</taxon>
    </lineage>
</organism>
<dbReference type="EMBL" id="JAVIKH010000057">
    <property type="protein sequence ID" value="MDX8337491.1"/>
    <property type="molecule type" value="Genomic_DNA"/>
</dbReference>
<evidence type="ECO:0000259" key="1">
    <source>
        <dbReference type="PROSITE" id="PS50994"/>
    </source>
</evidence>
<feature type="domain" description="Integrase catalytic" evidence="1">
    <location>
        <begin position="123"/>
        <end position="302"/>
    </location>
</feature>
<dbReference type="Gene3D" id="3.30.420.10">
    <property type="entry name" value="Ribonuclease H-like superfamily/Ribonuclease H"/>
    <property type="match status" value="1"/>
</dbReference>
<dbReference type="NCBIfam" id="NF033546">
    <property type="entry name" value="transpos_IS21"/>
    <property type="match status" value="1"/>
</dbReference>
<dbReference type="RefSeq" id="WP_257164399.1">
    <property type="nucleotide sequence ID" value="NZ_JAVIKH010000057.1"/>
</dbReference>